<evidence type="ECO:0000313" key="3">
    <source>
        <dbReference type="Proteomes" id="UP001205185"/>
    </source>
</evidence>
<dbReference type="RefSeq" id="WP_253889594.1">
    <property type="nucleotide sequence ID" value="NZ_BAAAVB010000008.1"/>
</dbReference>
<keyword evidence="3" id="KW-1185">Reference proteome</keyword>
<feature type="transmembrane region" description="Helical" evidence="1">
    <location>
        <begin position="20"/>
        <end position="37"/>
    </location>
</feature>
<sequence length="85" mass="8799">MSSGLETGQLGLAPGVTLTRLPFGGTVLVAAVTLAVAECGERDAMRLDLLLSQGHTAHPDLRAFAGELIQSGWLIVAGDERGADR</sequence>
<reference evidence="2 3" key="1">
    <citation type="submission" date="2022-06" db="EMBL/GenBank/DDBJ databases">
        <title>Genomic Encyclopedia of Archaeal and Bacterial Type Strains, Phase II (KMG-II): from individual species to whole genera.</title>
        <authorList>
            <person name="Goeker M."/>
        </authorList>
    </citation>
    <scope>NUCLEOTIDE SEQUENCE [LARGE SCALE GENOMIC DNA]</scope>
    <source>
        <strain evidence="2 3">DSM 44255</strain>
    </source>
</reference>
<gene>
    <name evidence="2" type="ORF">LV75_005197</name>
</gene>
<comment type="caution">
    <text evidence="2">The sequence shown here is derived from an EMBL/GenBank/DDBJ whole genome shotgun (WGS) entry which is preliminary data.</text>
</comment>
<dbReference type="Proteomes" id="UP001205185">
    <property type="component" value="Unassembled WGS sequence"/>
</dbReference>
<dbReference type="EMBL" id="JAMTCO010000013">
    <property type="protein sequence ID" value="MCP2272671.1"/>
    <property type="molecule type" value="Genomic_DNA"/>
</dbReference>
<proteinExistence type="predicted"/>
<evidence type="ECO:0000313" key="2">
    <source>
        <dbReference type="EMBL" id="MCP2272671.1"/>
    </source>
</evidence>
<evidence type="ECO:0000256" key="1">
    <source>
        <dbReference type="SAM" id="Phobius"/>
    </source>
</evidence>
<keyword evidence="1" id="KW-0472">Membrane</keyword>
<organism evidence="2 3">
    <name type="scientific">Actinokineospora diospyrosa</name>
    <dbReference type="NCBI Taxonomy" id="103728"/>
    <lineage>
        <taxon>Bacteria</taxon>
        <taxon>Bacillati</taxon>
        <taxon>Actinomycetota</taxon>
        <taxon>Actinomycetes</taxon>
        <taxon>Pseudonocardiales</taxon>
        <taxon>Pseudonocardiaceae</taxon>
        <taxon>Actinokineospora</taxon>
    </lineage>
</organism>
<evidence type="ECO:0008006" key="4">
    <source>
        <dbReference type="Google" id="ProtNLM"/>
    </source>
</evidence>
<keyword evidence="1" id="KW-1133">Transmembrane helix</keyword>
<keyword evidence="1" id="KW-0812">Transmembrane</keyword>
<accession>A0ABT1IKD0</accession>
<dbReference type="NCBIfam" id="NF038044">
    <property type="entry name" value="act_def_assoc_B"/>
    <property type="match status" value="1"/>
</dbReference>
<protein>
    <recommendedName>
        <fullName evidence="4">Mycofactocin binding protein MftB</fullName>
    </recommendedName>
</protein>
<name>A0ABT1IKD0_9PSEU</name>